<gene>
    <name evidence="4" type="ORF">MACH21_16000</name>
</gene>
<evidence type="ECO:0000259" key="3">
    <source>
        <dbReference type="Pfam" id="PF00294"/>
    </source>
</evidence>
<dbReference type="KEGG" id="rmai:MACH21_16000"/>
<dbReference type="EMBL" id="AP027266">
    <property type="protein sequence ID" value="BDW85423.1"/>
    <property type="molecule type" value="Genomic_DNA"/>
</dbReference>
<dbReference type="PANTHER" id="PTHR10584:SF166">
    <property type="entry name" value="RIBOKINASE"/>
    <property type="match status" value="1"/>
</dbReference>
<dbReference type="Proteomes" id="UP001337723">
    <property type="component" value="Chromosome"/>
</dbReference>
<name>A0AA48KK22_9RHOB</name>
<accession>A0AA48KK22</accession>
<dbReference type="InterPro" id="IPR002173">
    <property type="entry name" value="Carboh/pur_kinase_PfkB_CS"/>
</dbReference>
<evidence type="ECO:0000313" key="4">
    <source>
        <dbReference type="EMBL" id="BDW85423.1"/>
    </source>
</evidence>
<dbReference type="AlphaFoldDB" id="A0AA48KK22"/>
<dbReference type="SUPFAM" id="SSF53613">
    <property type="entry name" value="Ribokinase-like"/>
    <property type="match status" value="1"/>
</dbReference>
<reference evidence="4 5" key="1">
    <citation type="submission" date="2023-01" db="EMBL/GenBank/DDBJ databases">
        <title>Complete genome sequence of Roseicyclus marinus strain Dej080120_10.</title>
        <authorList>
            <person name="Ueki S."/>
            <person name="Maruyama F."/>
        </authorList>
    </citation>
    <scope>NUCLEOTIDE SEQUENCE [LARGE SCALE GENOMIC DNA]</scope>
    <source>
        <strain evidence="4 5">Dej080120_10</strain>
    </source>
</reference>
<keyword evidence="2 4" id="KW-0418">Kinase</keyword>
<evidence type="ECO:0000313" key="5">
    <source>
        <dbReference type="Proteomes" id="UP001337723"/>
    </source>
</evidence>
<dbReference type="PROSITE" id="PS00583">
    <property type="entry name" value="PFKB_KINASES_1"/>
    <property type="match status" value="1"/>
</dbReference>
<dbReference type="Pfam" id="PF00294">
    <property type="entry name" value="PfkB"/>
    <property type="match status" value="1"/>
</dbReference>
<proteinExistence type="predicted"/>
<keyword evidence="1" id="KW-0808">Transferase</keyword>
<feature type="domain" description="Carbohydrate kinase PfkB" evidence="3">
    <location>
        <begin position="9"/>
        <end position="295"/>
    </location>
</feature>
<dbReference type="InterPro" id="IPR029056">
    <property type="entry name" value="Ribokinase-like"/>
</dbReference>
<evidence type="ECO:0000256" key="1">
    <source>
        <dbReference type="ARBA" id="ARBA00022679"/>
    </source>
</evidence>
<dbReference type="PANTHER" id="PTHR10584">
    <property type="entry name" value="SUGAR KINASE"/>
    <property type="match status" value="1"/>
</dbReference>
<evidence type="ECO:0000256" key="2">
    <source>
        <dbReference type="ARBA" id="ARBA00022777"/>
    </source>
</evidence>
<protein>
    <submittedName>
        <fullName evidence="4">Kinase</fullName>
    </submittedName>
</protein>
<organism evidence="4 5">
    <name type="scientific">Roseicyclus marinus</name>
    <dbReference type="NCBI Taxonomy" id="2161673"/>
    <lineage>
        <taxon>Bacteria</taxon>
        <taxon>Pseudomonadati</taxon>
        <taxon>Pseudomonadota</taxon>
        <taxon>Alphaproteobacteria</taxon>
        <taxon>Rhodobacterales</taxon>
        <taxon>Roseobacteraceae</taxon>
        <taxon>Roseicyclus</taxon>
    </lineage>
</organism>
<keyword evidence="5" id="KW-1185">Reference proteome</keyword>
<dbReference type="InterPro" id="IPR011611">
    <property type="entry name" value="PfkB_dom"/>
</dbReference>
<dbReference type="Gene3D" id="3.40.1190.20">
    <property type="match status" value="1"/>
</dbReference>
<sequence>MQIMTDSPDILCIGSVLWDIIGRTPLHMAPGNDKPGRIARGPGGVALNIAMTLRRFGMRPGLVSVLGDDAAGRELMAACAAMGLDCRGLLIDPDLPTDCYMAIEAEGALVAALADAHSLEAAGARILAPLTDGRLARPEAPWTGPIAIDGNLTEALLTEIAGSPVFAFADLRLAPASPGKAERLRPFLRHPRATLYVNREEAGLLTGTRPANAAAAAAALLAHGARRVLVTAGAEMAVDADATGTISAVPPPVEAHRITGAGDTFMAAHVAAEQSGLSREAALARAVRAAATYVSGEDP</sequence>
<dbReference type="GO" id="GO:0016301">
    <property type="term" value="F:kinase activity"/>
    <property type="evidence" value="ECO:0007669"/>
    <property type="project" value="UniProtKB-KW"/>
</dbReference>